<dbReference type="InterPro" id="IPR005312">
    <property type="entry name" value="DUF1759"/>
</dbReference>
<dbReference type="InterPro" id="IPR041588">
    <property type="entry name" value="Integrase_H2C2"/>
</dbReference>
<evidence type="ECO:0000313" key="4">
    <source>
        <dbReference type="Proteomes" id="UP001152320"/>
    </source>
</evidence>
<dbReference type="SUPFAM" id="SSF56672">
    <property type="entry name" value="DNA/RNA polymerases"/>
    <property type="match status" value="1"/>
</dbReference>
<name>A0A9Q1BA46_HOLLE</name>
<sequence>MADTPSSVQDVDTQTSIVLGKGEDVLVDVTQGSLLETVKRSCYGHKGILKRRYKELEALMISPLNYQEVSQRLIQLEETYKSYVSKYNEYCELLSPESVALESVLKELKLEELNWEEFRGHCNQWMEECKTLQPPSTVSVGPGVGIKETGLVEGAGLRLGNDSRPSAPGRGSNFEVPVGPSVMQDAVVTSFDQNEDASSVASRGSRHSVVSTSSVTRMKEARIKSELARISVAQLQQAQQLDRERLECERKAQLFKVKCESERVEAEAKMWEAEVLAELEDTNRIRQAYIQPKVDVPSVTVSKPKFSTEPWQPNVHAPEWNSDNQQPKSKTTIPDSVPPAGLAEPMVTHNLGSGPDANASYIFEGMLHSLNMPKPDIITFDGNPSCYWNFMHSFETNVEARVKDDKMRLTYLIQFCKGKARESIEDCVLIRSGSGYKVAKGILAQQFGQNHQVTQALLEKVLEREQIKPNDGKALWDLARQMRKCHITFQELGQTANLNSSDTLLKVQRLLPLYLQSKWAKTAYHLLNGGVQPQFSHMTEYVEQSAQVANNVYGQNIGKGKLKGYEKLPQGQMSRASSKLPHQKGLALSTSTQYESAKRSQVNCLLCNGSHCLSQCGQFKKKSVQDRVNFVRQKVLCINCLLPNHFAKGCMQSANCKVEDCNRKHNTLLHFNKGRSRGPTRSDDGKNVVASGKDSNPTGAGVMDKATGSQSEAKGITSQEVDNGTEAVSAKHRGNSNHAHQRQRGKRVCLRAVPVKVQAHGREVQTWALLDDGSDVSLCEKRLMNMLGLKGRDTTFNLKTVIGCKQEAGREISLTVMDLQGNESVHLPNVWAVDSLPIDKDSLPSIEDTQNWPHLCDIEFPRVEEDGIMLLIGSDVPEAFWVMEERRGRREGPFAIRSLLGWTLMGPVGPGRGTQMNVHHVRYEDDLLSQQVAKFWETDFGDSVLSEQRGESQEDRRARGIMDDSIRVVEGHYELKLPWRYSKPSLPNNRVLAETRLALLKRRLEKNPEMREKYTSVIDDYVSKGYARLVSHVMPNPVVRSGETEGIDKSSSSYQEETVEQGNCNLFDKVVWYLPHHPVTHPQKPGKLCVVFDCAARFKGQSLNDYLLQGPDNTNSLVGVLLRFRQHPVALVSDIEAMFHQVRVAKEDCDALRFLWWPQGDLSREPVDYQMVVHLFGATSSPSCASFALRRTALDNKDDFDKDTVDTVIHNFYVDDCLKSTESAAHAIRLFGQLCSLLKRGGFRLTKWITNNKEVLAMIPQPERAKSVVSLDLDNLPMERTLGVQWNVDQDYFTFNIVSKDKPLTRRGVLSIVSSIYDPLGVVGPYVLVAKLLLQEITRLKLGWDEEIPMNLIVKWKEWENDLLYLSRVSVDRCFKCPGLGELVAVELHNFCDASESGHAAVSYLRFVNMNGYVHCSFVMGKTRVNPLRLVTIPRLELSAAVLAVKLSQVIQVELEYKLTDIFYWTDSTSVLQYLQNESKRFHTFIANRVAKIQSATKPSQWYYVKSDQNPADEGSRGLKGKQMAGDSKWLKGPEFLWHSVDWGKFPKAYEIESVNSSLEGDPEVKSSIQVCSIKVPEINGVVRRFIERYPTWNKLRKGIAWMLRFMMYLQAKLKGTLWKLEKGLLTADEIRKAEIVTLKYVQKGSLPEVLSQYSKGNLKSLGMHKLNPVVVQGVARVGGRLGYANVSEDAKHPIILPKCHRVTDLIIMHFHQLAGHSGAGFTWASIRRKYWIICGGAAVRRVIGQCLFCKKRNAPLCKQLMAELPGVRVTPDNPPFYNTGVDYFGPFFIIQGRSHVKRYGCLFTCLAIRAVHIEISHGLDTDSFLNALRRFISRRGVPHSIYSDNGTNFVGAERELKENLGRLNQRSISDALVQRGIQWYFNPPAASHMGGVWERMVRSTRRIFTALLSEQVVTDEVLLTLMAEVECILNSRPLSKLSADPTDEEPLTPNHLLLLRSNPSLPPGVFERKDGYGRRRWRQVQYLADQFWRRWLRDYLPTLQLRQRWNRPQKNLEAGDLVLVVDENLPRPKWPLGRVIATHPGKDGLVRQVEVKIGSKVLRRPIVKLCFLERP</sequence>
<feature type="compositionally biased region" description="Polar residues" evidence="1">
    <location>
        <begin position="321"/>
        <end position="333"/>
    </location>
</feature>
<accession>A0A9Q1BA46</accession>
<dbReference type="Pfam" id="PF17921">
    <property type="entry name" value="Integrase_H2C2"/>
    <property type="match status" value="1"/>
</dbReference>
<dbReference type="InterPro" id="IPR043502">
    <property type="entry name" value="DNA/RNA_pol_sf"/>
</dbReference>
<dbReference type="Pfam" id="PF05380">
    <property type="entry name" value="Peptidase_A17"/>
    <property type="match status" value="1"/>
</dbReference>
<keyword evidence="4" id="KW-1185">Reference proteome</keyword>
<dbReference type="EMBL" id="JAIZAY010001742">
    <property type="protein sequence ID" value="KAJ8017494.1"/>
    <property type="molecule type" value="Genomic_DNA"/>
</dbReference>
<proteinExistence type="predicted"/>
<feature type="domain" description="Integrase catalytic" evidence="2">
    <location>
        <begin position="1771"/>
        <end position="1958"/>
    </location>
</feature>
<gene>
    <name evidence="3" type="ORF">HOLleu_45056</name>
</gene>
<feature type="region of interest" description="Disordered" evidence="1">
    <location>
        <begin position="309"/>
        <end position="333"/>
    </location>
</feature>
<dbReference type="PANTHER" id="PTHR47331:SF1">
    <property type="entry name" value="GAG-LIKE PROTEIN"/>
    <property type="match status" value="1"/>
</dbReference>
<dbReference type="InterPro" id="IPR001584">
    <property type="entry name" value="Integrase_cat-core"/>
</dbReference>
<feature type="compositionally biased region" description="Polar residues" evidence="1">
    <location>
        <begin position="707"/>
        <end position="722"/>
    </location>
</feature>
<dbReference type="PROSITE" id="PS50994">
    <property type="entry name" value="INTEGRASE"/>
    <property type="match status" value="1"/>
</dbReference>
<dbReference type="Proteomes" id="UP001152320">
    <property type="component" value="Unassembled WGS sequence"/>
</dbReference>
<dbReference type="GO" id="GO:0003676">
    <property type="term" value="F:nucleic acid binding"/>
    <property type="evidence" value="ECO:0007669"/>
    <property type="project" value="InterPro"/>
</dbReference>
<dbReference type="Pfam" id="PF03564">
    <property type="entry name" value="DUF1759"/>
    <property type="match status" value="1"/>
</dbReference>
<organism evidence="3 4">
    <name type="scientific">Holothuria leucospilota</name>
    <name type="common">Black long sea cucumber</name>
    <name type="synonym">Mertensiothuria leucospilota</name>
    <dbReference type="NCBI Taxonomy" id="206669"/>
    <lineage>
        <taxon>Eukaryota</taxon>
        <taxon>Metazoa</taxon>
        <taxon>Echinodermata</taxon>
        <taxon>Eleutherozoa</taxon>
        <taxon>Echinozoa</taxon>
        <taxon>Holothuroidea</taxon>
        <taxon>Aspidochirotacea</taxon>
        <taxon>Aspidochirotida</taxon>
        <taxon>Holothuriidae</taxon>
        <taxon>Holothuria</taxon>
    </lineage>
</organism>
<comment type="caution">
    <text evidence="3">The sequence shown here is derived from an EMBL/GenBank/DDBJ whole genome shotgun (WGS) entry which is preliminary data.</text>
</comment>
<dbReference type="InterPro" id="IPR036397">
    <property type="entry name" value="RNaseH_sf"/>
</dbReference>
<reference evidence="3" key="1">
    <citation type="submission" date="2021-10" db="EMBL/GenBank/DDBJ databases">
        <title>Tropical sea cucumber genome reveals ecological adaptation and Cuvierian tubules defense mechanism.</title>
        <authorList>
            <person name="Chen T."/>
        </authorList>
    </citation>
    <scope>NUCLEOTIDE SEQUENCE</scope>
    <source>
        <strain evidence="3">Nanhai2018</strain>
        <tissue evidence="3">Muscle</tissue>
    </source>
</reference>
<dbReference type="SUPFAM" id="SSF53098">
    <property type="entry name" value="Ribonuclease H-like"/>
    <property type="match status" value="1"/>
</dbReference>
<dbReference type="InterPro" id="IPR012337">
    <property type="entry name" value="RNaseH-like_sf"/>
</dbReference>
<dbReference type="GO" id="GO:0015074">
    <property type="term" value="P:DNA integration"/>
    <property type="evidence" value="ECO:0007669"/>
    <property type="project" value="InterPro"/>
</dbReference>
<feature type="region of interest" description="Disordered" evidence="1">
    <location>
        <begin position="670"/>
        <end position="722"/>
    </location>
</feature>
<dbReference type="OrthoDB" id="8046937at2759"/>
<dbReference type="InterPro" id="IPR008042">
    <property type="entry name" value="Retrotrans_Pao"/>
</dbReference>
<dbReference type="Pfam" id="PF18701">
    <property type="entry name" value="DUF5641"/>
    <property type="match status" value="1"/>
</dbReference>
<dbReference type="InterPro" id="IPR040676">
    <property type="entry name" value="DUF5641"/>
</dbReference>
<dbReference type="CDD" id="cd01644">
    <property type="entry name" value="RT_pepA17"/>
    <property type="match status" value="1"/>
</dbReference>
<dbReference type="Gene3D" id="3.30.420.10">
    <property type="entry name" value="Ribonuclease H-like superfamily/Ribonuclease H"/>
    <property type="match status" value="1"/>
</dbReference>
<evidence type="ECO:0000313" key="3">
    <source>
        <dbReference type="EMBL" id="KAJ8017494.1"/>
    </source>
</evidence>
<protein>
    <recommendedName>
        <fullName evidence="2">Integrase catalytic domain-containing protein</fullName>
    </recommendedName>
</protein>
<evidence type="ECO:0000256" key="1">
    <source>
        <dbReference type="SAM" id="MobiDB-lite"/>
    </source>
</evidence>
<evidence type="ECO:0000259" key="2">
    <source>
        <dbReference type="PROSITE" id="PS50994"/>
    </source>
</evidence>
<dbReference type="PANTHER" id="PTHR47331">
    <property type="entry name" value="PHD-TYPE DOMAIN-CONTAINING PROTEIN"/>
    <property type="match status" value="1"/>
</dbReference>